<keyword evidence="9" id="KW-1185">Reference proteome</keyword>
<evidence type="ECO:0000259" key="7">
    <source>
        <dbReference type="PROSITE" id="PS51918"/>
    </source>
</evidence>
<dbReference type="CDD" id="cd01335">
    <property type="entry name" value="Radical_SAM"/>
    <property type="match status" value="1"/>
</dbReference>
<keyword evidence="4 6" id="KW-0408">Iron</keyword>
<evidence type="ECO:0000256" key="3">
    <source>
        <dbReference type="ARBA" id="ARBA00022723"/>
    </source>
</evidence>
<evidence type="ECO:0000256" key="2">
    <source>
        <dbReference type="ARBA" id="ARBA00022691"/>
    </source>
</evidence>
<feature type="binding site" evidence="6">
    <location>
        <position position="82"/>
    </location>
    <ligand>
        <name>[4Fe-4S] cluster</name>
        <dbReference type="ChEBI" id="CHEBI:49883"/>
        <note>4Fe-4S-S-AdoMet</note>
    </ligand>
</feature>
<feature type="domain" description="Radical SAM core" evidence="7">
    <location>
        <begin position="67"/>
        <end position="284"/>
    </location>
</feature>
<dbReference type="SFLD" id="SFLDG01101">
    <property type="entry name" value="Uncharacterised_Radical_SAM_Su"/>
    <property type="match status" value="1"/>
</dbReference>
<name>A0A081CAV2_VECG1</name>
<dbReference type="SFLD" id="SFLDS00029">
    <property type="entry name" value="Radical_SAM"/>
    <property type="match status" value="1"/>
</dbReference>
<dbReference type="InterPro" id="IPR034457">
    <property type="entry name" value="Organic_radical-activating"/>
</dbReference>
<keyword evidence="5 6" id="KW-0411">Iron-sulfur</keyword>
<keyword evidence="2 6" id="KW-0949">S-adenosyl-L-methionine</keyword>
<feature type="binding site" evidence="6">
    <location>
        <position position="86"/>
    </location>
    <ligand>
        <name>[4Fe-4S] cluster</name>
        <dbReference type="ChEBI" id="CHEBI:49883"/>
        <note>4Fe-4S-S-AdoMet</note>
    </ligand>
</feature>
<evidence type="ECO:0000256" key="4">
    <source>
        <dbReference type="ARBA" id="ARBA00023004"/>
    </source>
</evidence>
<dbReference type="NCBIfam" id="TIGR04337">
    <property type="entry name" value="AmmeMemoSam_rS"/>
    <property type="match status" value="1"/>
</dbReference>
<dbReference type="InterPro" id="IPR007197">
    <property type="entry name" value="rSAM"/>
</dbReference>
<dbReference type="eggNOG" id="COG1180">
    <property type="taxonomic scope" value="Bacteria"/>
</dbReference>
<evidence type="ECO:0000256" key="6">
    <source>
        <dbReference type="PIRSR" id="PIRSR004869-50"/>
    </source>
</evidence>
<dbReference type="PANTHER" id="PTHR30352">
    <property type="entry name" value="PYRUVATE FORMATE-LYASE-ACTIVATING ENZYME"/>
    <property type="match status" value="1"/>
</dbReference>
<protein>
    <submittedName>
        <fullName evidence="8">Pyruvate-formate lyase-activating enzyme</fullName>
    </submittedName>
</protein>
<dbReference type="Gene3D" id="3.20.20.70">
    <property type="entry name" value="Aldolase class I"/>
    <property type="match status" value="1"/>
</dbReference>
<dbReference type="InterPro" id="IPR016431">
    <property type="entry name" value="Pyrv-formate_lyase-activ_prd"/>
</dbReference>
<organism evidence="8">
    <name type="scientific">Vecturithrix granuli</name>
    <dbReference type="NCBI Taxonomy" id="1499967"/>
    <lineage>
        <taxon>Bacteria</taxon>
        <taxon>Candidatus Moduliflexota</taxon>
        <taxon>Candidatus Vecturitrichia</taxon>
        <taxon>Candidatus Vecturitrichales</taxon>
        <taxon>Candidatus Vecturitrichaceae</taxon>
        <taxon>Candidatus Vecturithrix</taxon>
    </lineage>
</organism>
<keyword evidence="8" id="KW-0456">Lyase</keyword>
<dbReference type="AlphaFoldDB" id="A0A081CAV2"/>
<dbReference type="InterPro" id="IPR058240">
    <property type="entry name" value="rSAM_sf"/>
</dbReference>
<gene>
    <name evidence="8" type="ORF">U27_02536</name>
</gene>
<dbReference type="SUPFAM" id="SSF102114">
    <property type="entry name" value="Radical SAM enzymes"/>
    <property type="match status" value="1"/>
</dbReference>
<dbReference type="PROSITE" id="PS51918">
    <property type="entry name" value="RADICAL_SAM"/>
    <property type="match status" value="1"/>
</dbReference>
<proteinExistence type="predicted"/>
<comment type="cofactor">
    <cofactor evidence="6">
        <name>[4Fe-4S] cluster</name>
        <dbReference type="ChEBI" id="CHEBI:49883"/>
    </cofactor>
    <text evidence="6">Binds 1 [4Fe-4S] cluster. The cluster is coordinated with 3 cysteines and an exchangeable S-adenosyl-L-methionine.</text>
</comment>
<dbReference type="GO" id="GO:0051539">
    <property type="term" value="F:4 iron, 4 sulfur cluster binding"/>
    <property type="evidence" value="ECO:0007669"/>
    <property type="project" value="UniProtKB-KW"/>
</dbReference>
<dbReference type="InterPro" id="IPR013785">
    <property type="entry name" value="Aldolase_TIM"/>
</dbReference>
<dbReference type="InterPro" id="IPR027596">
    <property type="entry name" value="AmmeMemoSam_rS"/>
</dbReference>
<dbReference type="Pfam" id="PF04055">
    <property type="entry name" value="Radical_SAM"/>
    <property type="match status" value="1"/>
</dbReference>
<dbReference type="EMBL" id="DF820482">
    <property type="protein sequence ID" value="GAK61707.1"/>
    <property type="molecule type" value="Genomic_DNA"/>
</dbReference>
<dbReference type="PANTHER" id="PTHR30352:SF5">
    <property type="entry name" value="PYRUVATE FORMATE-LYASE 1-ACTIVATING ENZYME"/>
    <property type="match status" value="1"/>
</dbReference>
<dbReference type="GO" id="GO:0016829">
    <property type="term" value="F:lyase activity"/>
    <property type="evidence" value="ECO:0007669"/>
    <property type="project" value="UniProtKB-KW"/>
</dbReference>
<feature type="binding site" evidence="6">
    <location>
        <position position="89"/>
    </location>
    <ligand>
        <name>[4Fe-4S] cluster</name>
        <dbReference type="ChEBI" id="CHEBI:49883"/>
        <note>4Fe-4S-S-AdoMet</note>
    </ligand>
</feature>
<evidence type="ECO:0000256" key="5">
    <source>
        <dbReference type="ARBA" id="ARBA00023014"/>
    </source>
</evidence>
<evidence type="ECO:0000313" key="8">
    <source>
        <dbReference type="EMBL" id="GAK61707.1"/>
    </source>
</evidence>
<dbReference type="HOGENOM" id="CLU_044176_1_0_0"/>
<keyword evidence="1" id="KW-0004">4Fe-4S</keyword>
<dbReference type="STRING" id="1499967.U27_02536"/>
<keyword evidence="3 6" id="KW-0479">Metal-binding</keyword>
<reference evidence="8" key="1">
    <citation type="journal article" date="2015" name="PeerJ">
        <title>First genomic representation of candidate bacterial phylum KSB3 points to enhanced environmental sensing as a trigger of wastewater bulking.</title>
        <authorList>
            <person name="Sekiguchi Y."/>
            <person name="Ohashi A."/>
            <person name="Parks D.H."/>
            <person name="Yamauchi T."/>
            <person name="Tyson G.W."/>
            <person name="Hugenholtz P."/>
        </authorList>
    </citation>
    <scope>NUCLEOTIDE SEQUENCE [LARGE SCALE GENOMIC DNA]</scope>
</reference>
<dbReference type="Proteomes" id="UP000030661">
    <property type="component" value="Unassembled WGS sequence"/>
</dbReference>
<dbReference type="PIRSF" id="PIRSF004869">
    <property type="entry name" value="PflX_prd"/>
    <property type="match status" value="1"/>
</dbReference>
<accession>A0A081CAV2</accession>
<sequence>MKEAMLYTKQADRQVACHLCAHRCVIAEGKFGICGVRQNRNGVLYTQVYDKIISAHIDPIEKKPFYHVLPGSASFSIATVGCNFHCFHCQNHDIAQFPKEHPGATLPGSSMAPEEIVNAAVRHGCQSIAYTYTEPTIFFELAYHTAKTAHERGLKNLFVTNGYMTREALEMISPYLDGANVDLKGFDDLRYRKVCGGKLEPVKESIQHMRELDIWVEVTTLIIPTHNDSETELRQIAAFLVQVDPSMPWHVSAFYPQYKMRHLPPTSPAIIHRAVKIGKEEGIRYVYSGNIQSDDTADTWCYACGKQLIQRAGFDVRENHLDSGKCPACRTPIDGIFERRSE</sequence>
<dbReference type="GO" id="GO:0046872">
    <property type="term" value="F:metal ion binding"/>
    <property type="evidence" value="ECO:0007669"/>
    <property type="project" value="UniProtKB-KW"/>
</dbReference>
<keyword evidence="8" id="KW-0670">Pyruvate</keyword>
<evidence type="ECO:0000313" key="9">
    <source>
        <dbReference type="Proteomes" id="UP000030661"/>
    </source>
</evidence>
<evidence type="ECO:0000256" key="1">
    <source>
        <dbReference type="ARBA" id="ARBA00022485"/>
    </source>
</evidence>